<dbReference type="RefSeq" id="WP_137342421.1">
    <property type="nucleotide sequence ID" value="NZ_BSQH01000030.1"/>
</dbReference>
<proteinExistence type="predicted"/>
<dbReference type="EMBL" id="SZVO01000012">
    <property type="protein sequence ID" value="TKT89284.1"/>
    <property type="molecule type" value="Genomic_DNA"/>
</dbReference>
<comment type="caution">
    <text evidence="2">The sequence shown here is derived from an EMBL/GenBank/DDBJ whole genome shotgun (WGS) entry which is preliminary data.</text>
</comment>
<dbReference type="Proteomes" id="UP000304900">
    <property type="component" value="Unassembled WGS sequence"/>
</dbReference>
<keyword evidence="1" id="KW-0732">Signal</keyword>
<dbReference type="OrthoDB" id="1100674at2"/>
<feature type="signal peptide" evidence="1">
    <location>
        <begin position="1"/>
        <end position="24"/>
    </location>
</feature>
<name>A0A4U6D5J0_9BACT</name>
<feature type="chain" id="PRO_5020911494" description="TIGR03067 domain-containing protein" evidence="1">
    <location>
        <begin position="25"/>
        <end position="126"/>
    </location>
</feature>
<reference evidence="2 3" key="1">
    <citation type="submission" date="2019-05" db="EMBL/GenBank/DDBJ databases">
        <title>Dyadobacter AR-3-8 sp. nov., isolated from arctic soil.</title>
        <authorList>
            <person name="Chaudhary D.K."/>
        </authorList>
    </citation>
    <scope>NUCLEOTIDE SEQUENCE [LARGE SCALE GENOMIC DNA]</scope>
    <source>
        <strain evidence="2 3">AR-3-8</strain>
    </source>
</reference>
<gene>
    <name evidence="2" type="ORF">FDK13_23285</name>
</gene>
<protein>
    <recommendedName>
        <fullName evidence="4">TIGR03067 domain-containing protein</fullName>
    </recommendedName>
</protein>
<keyword evidence="3" id="KW-1185">Reference proteome</keyword>
<accession>A0A4U6D5J0</accession>
<evidence type="ECO:0008006" key="4">
    <source>
        <dbReference type="Google" id="ProtNLM"/>
    </source>
</evidence>
<evidence type="ECO:0000313" key="3">
    <source>
        <dbReference type="Proteomes" id="UP000304900"/>
    </source>
</evidence>
<evidence type="ECO:0000313" key="2">
    <source>
        <dbReference type="EMBL" id="TKT89284.1"/>
    </source>
</evidence>
<sequence length="126" mass="13670">MRKASIIFAALFLGIAFQGFSQSAAPADFFAGKWEINLSGTPAGDVKWTTNLVRKDGKLTGELSDATDAAKPKRVINKIDETADEIVIFFTSSQGDEIPLALTKTTINTLEGRLMDSFDANAKRLK</sequence>
<organism evidence="2 3">
    <name type="scientific">Dyadobacter frigoris</name>
    <dbReference type="NCBI Taxonomy" id="2576211"/>
    <lineage>
        <taxon>Bacteria</taxon>
        <taxon>Pseudomonadati</taxon>
        <taxon>Bacteroidota</taxon>
        <taxon>Cytophagia</taxon>
        <taxon>Cytophagales</taxon>
        <taxon>Spirosomataceae</taxon>
        <taxon>Dyadobacter</taxon>
    </lineage>
</organism>
<evidence type="ECO:0000256" key="1">
    <source>
        <dbReference type="SAM" id="SignalP"/>
    </source>
</evidence>
<dbReference type="AlphaFoldDB" id="A0A4U6D5J0"/>